<dbReference type="AlphaFoldDB" id="A0AAQ3M3D4"/>
<name>A0AAQ3M3D4_9PEZI</name>
<dbReference type="InterPro" id="IPR036164">
    <property type="entry name" value="bL21-like_sf"/>
</dbReference>
<dbReference type="EMBL" id="CP138580">
    <property type="protein sequence ID" value="WPG97751.1"/>
    <property type="molecule type" value="Genomic_DNA"/>
</dbReference>
<comment type="similarity">
    <text evidence="1">Belongs to the bacterial ribosomal protein bL21 family.</text>
</comment>
<evidence type="ECO:0000256" key="3">
    <source>
        <dbReference type="SAM" id="MobiDB-lite"/>
    </source>
</evidence>
<evidence type="ECO:0000313" key="4">
    <source>
        <dbReference type="EMBL" id="WPG97751.1"/>
    </source>
</evidence>
<sequence>MATILSRSLKRALLDSKLPVPPTFLLPWAAGITTASHSTQTANGAPLAPSTSSSPSPAVAELKPAPKSSSSASSSPSLSSSIQQHLPLLRSQGPHYITAHIYDRPYLLTQGDTVRLPFLMHGVEPGDVLRLDRASVIGSREYTLKAGAAAPPLKSATMGSVSIADPTPGSLASHSQAMPEGDVAAASSNKHAPHFIPHIAKGKVAYLDDRLFVCRAVVMGVESEPMRVMEKTKRRQRKVKHVKSKHRYTILKIKELRVRSLEELESGNLE</sequence>
<proteinExistence type="inferred from homology"/>
<protein>
    <recommendedName>
        <fullName evidence="2">Large ribosomal subunit protein bL21m</fullName>
    </recommendedName>
</protein>
<keyword evidence="5" id="KW-1185">Reference proteome</keyword>
<evidence type="ECO:0000313" key="5">
    <source>
        <dbReference type="Proteomes" id="UP001303373"/>
    </source>
</evidence>
<evidence type="ECO:0000256" key="1">
    <source>
        <dbReference type="ARBA" id="ARBA00008563"/>
    </source>
</evidence>
<gene>
    <name evidence="4" type="ORF">R9X50_00053200</name>
</gene>
<dbReference type="GO" id="GO:0003735">
    <property type="term" value="F:structural constituent of ribosome"/>
    <property type="evidence" value="ECO:0007669"/>
    <property type="project" value="TreeGrafter"/>
</dbReference>
<feature type="compositionally biased region" description="Low complexity" evidence="3">
    <location>
        <begin position="45"/>
        <end position="79"/>
    </location>
</feature>
<evidence type="ECO:0000256" key="2">
    <source>
        <dbReference type="ARBA" id="ARBA00044129"/>
    </source>
</evidence>
<reference evidence="4 5" key="1">
    <citation type="submission" date="2023-11" db="EMBL/GenBank/DDBJ databases">
        <title>An acidophilic fungus is an integral part of prey digestion in a carnivorous sundew plant.</title>
        <authorList>
            <person name="Tsai I.J."/>
        </authorList>
    </citation>
    <scope>NUCLEOTIDE SEQUENCE [LARGE SCALE GENOMIC DNA]</scope>
    <source>
        <strain evidence="4">169a</strain>
    </source>
</reference>
<dbReference type="Proteomes" id="UP001303373">
    <property type="component" value="Chromosome 1"/>
</dbReference>
<accession>A0AAQ3M3D4</accession>
<dbReference type="SUPFAM" id="SSF141091">
    <property type="entry name" value="L21p-like"/>
    <property type="match status" value="2"/>
</dbReference>
<organism evidence="4 5">
    <name type="scientific">Acrodontium crateriforme</name>
    <dbReference type="NCBI Taxonomy" id="150365"/>
    <lineage>
        <taxon>Eukaryota</taxon>
        <taxon>Fungi</taxon>
        <taxon>Dikarya</taxon>
        <taxon>Ascomycota</taxon>
        <taxon>Pezizomycotina</taxon>
        <taxon>Dothideomycetes</taxon>
        <taxon>Dothideomycetidae</taxon>
        <taxon>Mycosphaerellales</taxon>
        <taxon>Teratosphaeriaceae</taxon>
        <taxon>Acrodontium</taxon>
    </lineage>
</organism>
<dbReference type="InterPro" id="IPR028909">
    <property type="entry name" value="bL21-like"/>
</dbReference>
<feature type="region of interest" description="Disordered" evidence="3">
    <location>
        <begin position="37"/>
        <end position="79"/>
    </location>
</feature>
<dbReference type="GO" id="GO:0005762">
    <property type="term" value="C:mitochondrial large ribosomal subunit"/>
    <property type="evidence" value="ECO:0007669"/>
    <property type="project" value="TreeGrafter"/>
</dbReference>
<dbReference type="PANTHER" id="PTHR21349">
    <property type="entry name" value="50S RIBOSOMAL PROTEIN L21"/>
    <property type="match status" value="1"/>
</dbReference>
<dbReference type="PANTHER" id="PTHR21349:SF0">
    <property type="entry name" value="LARGE RIBOSOMAL SUBUNIT PROTEIN BL21M"/>
    <property type="match status" value="1"/>
</dbReference>